<evidence type="ECO:0000313" key="2">
    <source>
        <dbReference type="Proteomes" id="UP000182130"/>
    </source>
</evidence>
<name>A0A1G8M5X5_9MICC</name>
<reference evidence="2" key="1">
    <citation type="submission" date="2016-10" db="EMBL/GenBank/DDBJ databases">
        <authorList>
            <person name="Varghese N."/>
            <person name="Submissions S."/>
        </authorList>
    </citation>
    <scope>NUCLEOTIDE SEQUENCE [LARGE SCALE GENOMIC DNA]</scope>
    <source>
        <strain evidence="2">CGMCC 1.10783</strain>
    </source>
</reference>
<organism evidence="1 2">
    <name type="scientific">Arthrobacter cupressi</name>
    <dbReference type="NCBI Taxonomy" id="1045773"/>
    <lineage>
        <taxon>Bacteria</taxon>
        <taxon>Bacillati</taxon>
        <taxon>Actinomycetota</taxon>
        <taxon>Actinomycetes</taxon>
        <taxon>Micrococcales</taxon>
        <taxon>Micrococcaceae</taxon>
        <taxon>Arthrobacter</taxon>
    </lineage>
</organism>
<dbReference type="Proteomes" id="UP000182130">
    <property type="component" value="Unassembled WGS sequence"/>
</dbReference>
<dbReference type="AlphaFoldDB" id="A0A1G8M5X5"/>
<keyword evidence="2" id="KW-1185">Reference proteome</keyword>
<gene>
    <name evidence="1" type="ORF">SAMN05216555_103279</name>
</gene>
<sequence>MTTNQGNTKNEATTLAEASRAGRALRRPAALTAVLAALYALAGVIAGLSGGPFPVGDGDPYSMALLYKAPNALLGWGLTALAGIAALLATLAAVTANRDRSVPGLRVAVTAIAAVMGLTALVLVGDARLLSVLGYIPVIIAKVAYDPQIQQAIPRLLDPAQLNLVVLAVGAAQWAALAVAVNRRARNACAKCGRSERTVDGPFSAQAAARWGRSAVAVAVFVPLVYAVTRICWAFGIPLGVEPTLLDGMQGQGMDTSALGLGGMAVLGSVLTLGLVQRWGEVFPRWIPRAGGKRVPIGLAVVPAAFVAMAIIPASVTMLMMAGLPSEGTIPGFSLTNWAPLGPTFLWPLWGVALGAATLAYWLRRRGACATCHRVG</sequence>
<dbReference type="EMBL" id="FNEI01000003">
    <property type="protein sequence ID" value="SDI63295.1"/>
    <property type="molecule type" value="Genomic_DNA"/>
</dbReference>
<dbReference type="OrthoDB" id="2717873at2"/>
<proteinExistence type="predicted"/>
<protein>
    <submittedName>
        <fullName evidence="1">Uncharacterized protein</fullName>
    </submittedName>
</protein>
<accession>A0A1G8M5X5</accession>
<dbReference type="RefSeq" id="WP_084110838.1">
    <property type="nucleotide sequence ID" value="NZ_FNEI01000003.1"/>
</dbReference>
<dbReference type="STRING" id="1045773.SAMN05216555_103279"/>
<evidence type="ECO:0000313" key="1">
    <source>
        <dbReference type="EMBL" id="SDI63295.1"/>
    </source>
</evidence>